<evidence type="ECO:0000313" key="2">
    <source>
        <dbReference type="Proteomes" id="UP000184499"/>
    </source>
</evidence>
<dbReference type="AlphaFoldDB" id="A0A1L9V225"/>
<gene>
    <name evidence="1" type="ORF">ASPBRDRAFT_50779</name>
</gene>
<proteinExistence type="predicted"/>
<accession>A0A1L9V225</accession>
<reference evidence="2" key="1">
    <citation type="journal article" date="2017" name="Genome Biol.">
        <title>Comparative genomics reveals high biological diversity and specific adaptations in the industrially and medically important fungal genus Aspergillus.</title>
        <authorList>
            <person name="de Vries R.P."/>
            <person name="Riley R."/>
            <person name="Wiebenga A."/>
            <person name="Aguilar-Osorio G."/>
            <person name="Amillis S."/>
            <person name="Uchima C.A."/>
            <person name="Anderluh G."/>
            <person name="Asadollahi M."/>
            <person name="Askin M."/>
            <person name="Barry K."/>
            <person name="Battaglia E."/>
            <person name="Bayram O."/>
            <person name="Benocci T."/>
            <person name="Braus-Stromeyer S.A."/>
            <person name="Caldana C."/>
            <person name="Canovas D."/>
            <person name="Cerqueira G.C."/>
            <person name="Chen F."/>
            <person name="Chen W."/>
            <person name="Choi C."/>
            <person name="Clum A."/>
            <person name="Dos Santos R.A."/>
            <person name="Damasio A.R."/>
            <person name="Diallinas G."/>
            <person name="Emri T."/>
            <person name="Fekete E."/>
            <person name="Flipphi M."/>
            <person name="Freyberg S."/>
            <person name="Gallo A."/>
            <person name="Gournas C."/>
            <person name="Habgood R."/>
            <person name="Hainaut M."/>
            <person name="Harispe M.L."/>
            <person name="Henrissat B."/>
            <person name="Hilden K.S."/>
            <person name="Hope R."/>
            <person name="Hossain A."/>
            <person name="Karabika E."/>
            <person name="Karaffa L."/>
            <person name="Karanyi Z."/>
            <person name="Krasevec N."/>
            <person name="Kuo A."/>
            <person name="Kusch H."/>
            <person name="LaButti K."/>
            <person name="Lagendijk E.L."/>
            <person name="Lapidus A."/>
            <person name="Levasseur A."/>
            <person name="Lindquist E."/>
            <person name="Lipzen A."/>
            <person name="Logrieco A.F."/>
            <person name="MacCabe A."/>
            <person name="Maekelae M.R."/>
            <person name="Malavazi I."/>
            <person name="Melin P."/>
            <person name="Meyer V."/>
            <person name="Mielnichuk N."/>
            <person name="Miskei M."/>
            <person name="Molnar A.P."/>
            <person name="Mule G."/>
            <person name="Ngan C.Y."/>
            <person name="Orejas M."/>
            <person name="Orosz E."/>
            <person name="Ouedraogo J.P."/>
            <person name="Overkamp K.M."/>
            <person name="Park H.-S."/>
            <person name="Perrone G."/>
            <person name="Piumi F."/>
            <person name="Punt P.J."/>
            <person name="Ram A.F."/>
            <person name="Ramon A."/>
            <person name="Rauscher S."/>
            <person name="Record E."/>
            <person name="Riano-Pachon D.M."/>
            <person name="Robert V."/>
            <person name="Roehrig J."/>
            <person name="Ruller R."/>
            <person name="Salamov A."/>
            <person name="Salih N.S."/>
            <person name="Samson R.A."/>
            <person name="Sandor E."/>
            <person name="Sanguinetti M."/>
            <person name="Schuetze T."/>
            <person name="Sepcic K."/>
            <person name="Shelest E."/>
            <person name="Sherlock G."/>
            <person name="Sophianopoulou V."/>
            <person name="Squina F.M."/>
            <person name="Sun H."/>
            <person name="Susca A."/>
            <person name="Todd R.B."/>
            <person name="Tsang A."/>
            <person name="Unkles S.E."/>
            <person name="van de Wiele N."/>
            <person name="van Rossen-Uffink D."/>
            <person name="Oliveira J.V."/>
            <person name="Vesth T.C."/>
            <person name="Visser J."/>
            <person name="Yu J.-H."/>
            <person name="Zhou M."/>
            <person name="Andersen M.R."/>
            <person name="Archer D.B."/>
            <person name="Baker S.E."/>
            <person name="Benoit I."/>
            <person name="Brakhage A.A."/>
            <person name="Braus G.H."/>
            <person name="Fischer R."/>
            <person name="Frisvad J.C."/>
            <person name="Goldman G.H."/>
            <person name="Houbraken J."/>
            <person name="Oakley B."/>
            <person name="Pocsi I."/>
            <person name="Scazzocchio C."/>
            <person name="Seiboth B."/>
            <person name="vanKuyk P.A."/>
            <person name="Wortman J."/>
            <person name="Dyer P.S."/>
            <person name="Grigoriev I.V."/>
        </authorList>
    </citation>
    <scope>NUCLEOTIDE SEQUENCE [LARGE SCALE GENOMIC DNA]</scope>
    <source>
        <strain evidence="2">CBS 101740 / IMI 381727 / IBT 21946</strain>
    </source>
</reference>
<dbReference type="EMBL" id="KV878679">
    <property type="protein sequence ID" value="OJJ77966.1"/>
    <property type="molecule type" value="Genomic_DNA"/>
</dbReference>
<dbReference type="OrthoDB" id="5275938at2759"/>
<evidence type="ECO:0000313" key="1">
    <source>
        <dbReference type="EMBL" id="OJJ77966.1"/>
    </source>
</evidence>
<dbReference type="GeneID" id="93579095"/>
<name>A0A1L9V225_ASPBC</name>
<evidence type="ECO:0008006" key="3">
    <source>
        <dbReference type="Google" id="ProtNLM"/>
    </source>
</evidence>
<dbReference type="VEuPathDB" id="FungiDB:ASPBRDRAFT_50779"/>
<dbReference type="OMA" id="HYECVEA"/>
<dbReference type="STRING" id="767769.A0A1L9V225"/>
<sequence>MDPNYTTIDPHGDMLLVVEKGGERIYTRLSQFNGKHQSSRSIPNYFQGIVETVSKFPRRSSAPSALQRELIKPIQGLQVQANSNRDTQTRTVQAKLRVSSKHLAFASRFFKRKLDSEDKLKEDDILPARFDHLTAMSLLLHAIHGRGQQIPRRIRPNTLCMIAALTEVWECENAMTLFSETWIMNIHDEIPKVYDNDVVMWIYIAWAFHHRTLFWYITRLAIRGSTGMIQELGLPIPKKLLEQIDEIRQKHVDTITNSLYQRLESVLDQGGCCRACDAMIVGQWMLEMKPKDLFPPPCAPYEGWSVDRLLQTLSEVAEPQCTRLFHASLGCSVQPCALMPETSQLCKQADVEATGLNFDDCVFKLTGVKPG</sequence>
<dbReference type="Proteomes" id="UP000184499">
    <property type="component" value="Unassembled WGS sequence"/>
</dbReference>
<protein>
    <recommendedName>
        <fullName evidence="3">BTB domain-containing protein</fullName>
    </recommendedName>
</protein>
<keyword evidence="2" id="KW-1185">Reference proteome</keyword>
<dbReference type="RefSeq" id="XP_067485213.1">
    <property type="nucleotide sequence ID" value="XM_067626607.1"/>
</dbReference>
<organism evidence="1 2">
    <name type="scientific">Aspergillus brasiliensis (strain CBS 101740 / IMI 381727 / IBT 21946)</name>
    <dbReference type="NCBI Taxonomy" id="767769"/>
    <lineage>
        <taxon>Eukaryota</taxon>
        <taxon>Fungi</taxon>
        <taxon>Dikarya</taxon>
        <taxon>Ascomycota</taxon>
        <taxon>Pezizomycotina</taxon>
        <taxon>Eurotiomycetes</taxon>
        <taxon>Eurotiomycetidae</taxon>
        <taxon>Eurotiales</taxon>
        <taxon>Aspergillaceae</taxon>
        <taxon>Aspergillus</taxon>
        <taxon>Aspergillus subgen. Circumdati</taxon>
    </lineage>
</organism>